<evidence type="ECO:0000313" key="5">
    <source>
        <dbReference type="Proteomes" id="UP000003781"/>
    </source>
</evidence>
<reference evidence="4 5" key="1">
    <citation type="submission" date="2007-03" db="EMBL/GenBank/DDBJ databases">
        <authorList>
            <person name="Stal L."/>
            <person name="Ferriera S."/>
            <person name="Johnson J."/>
            <person name="Kravitz S."/>
            <person name="Beeson K."/>
            <person name="Sutton G."/>
            <person name="Rogers Y.-H."/>
            <person name="Friedman R."/>
            <person name="Frazier M."/>
            <person name="Venter J.C."/>
        </authorList>
    </citation>
    <scope>NUCLEOTIDE SEQUENCE [LARGE SCALE GENOMIC DNA]</scope>
    <source>
        <strain evidence="4 5">CCY0110</strain>
    </source>
</reference>
<dbReference type="InterPro" id="IPR005116">
    <property type="entry name" value="Transp-assoc_OB_typ1"/>
</dbReference>
<name>A3IPY0_9CHRO</name>
<comment type="caution">
    <text evidence="4">The sequence shown here is derived from an EMBL/GenBank/DDBJ whole genome shotgun (WGS) entry which is preliminary data.</text>
</comment>
<evidence type="ECO:0000313" key="4">
    <source>
        <dbReference type="EMBL" id="EAZ91320.1"/>
    </source>
</evidence>
<accession>A3IPY0</accession>
<dbReference type="SUPFAM" id="SSF50331">
    <property type="entry name" value="MOP-like"/>
    <property type="match status" value="1"/>
</dbReference>
<dbReference type="PROSITE" id="PS51866">
    <property type="entry name" value="MOP"/>
    <property type="match status" value="1"/>
</dbReference>
<keyword evidence="5" id="KW-1185">Reference proteome</keyword>
<keyword evidence="1 2" id="KW-0500">Molybdenum</keyword>
<evidence type="ECO:0000256" key="1">
    <source>
        <dbReference type="ARBA" id="ARBA00022505"/>
    </source>
</evidence>
<dbReference type="AlphaFoldDB" id="A3IPY0"/>
<dbReference type="OrthoDB" id="122515at2"/>
<dbReference type="RefSeq" id="WP_008275445.1">
    <property type="nucleotide sequence ID" value="NZ_AAXW01000014.1"/>
</dbReference>
<dbReference type="NCBIfam" id="TIGR00638">
    <property type="entry name" value="Mop"/>
    <property type="match status" value="1"/>
</dbReference>
<dbReference type="Gene3D" id="2.40.50.100">
    <property type="match status" value="1"/>
</dbReference>
<evidence type="ECO:0000259" key="3">
    <source>
        <dbReference type="PROSITE" id="PS51866"/>
    </source>
</evidence>
<sequence>MKSSARNTIKGTVKKVEIGSVNAVVTLEVAPGVEISGMITKESAESLALSEGKEAYAIIKASDVMLGVE</sequence>
<protein>
    <submittedName>
        <fullName evidence="4">Molybdenum-pterin binding protein</fullName>
    </submittedName>
</protein>
<dbReference type="EMBL" id="AAXW01000014">
    <property type="protein sequence ID" value="EAZ91320.1"/>
    <property type="molecule type" value="Genomic_DNA"/>
</dbReference>
<organism evidence="4 5">
    <name type="scientific">Crocosphaera chwakensis CCY0110</name>
    <dbReference type="NCBI Taxonomy" id="391612"/>
    <lineage>
        <taxon>Bacteria</taxon>
        <taxon>Bacillati</taxon>
        <taxon>Cyanobacteriota</taxon>
        <taxon>Cyanophyceae</taxon>
        <taxon>Oscillatoriophycideae</taxon>
        <taxon>Chroococcales</taxon>
        <taxon>Aphanothecaceae</taxon>
        <taxon>Crocosphaera</taxon>
        <taxon>Crocosphaera chwakensis</taxon>
    </lineage>
</organism>
<dbReference type="Proteomes" id="UP000003781">
    <property type="component" value="Unassembled WGS sequence"/>
</dbReference>
<dbReference type="Pfam" id="PF03459">
    <property type="entry name" value="TOBE"/>
    <property type="match status" value="1"/>
</dbReference>
<dbReference type="InterPro" id="IPR008995">
    <property type="entry name" value="Mo/tungstate-bd_C_term_dom"/>
</dbReference>
<dbReference type="eggNOG" id="COG3585">
    <property type="taxonomic scope" value="Bacteria"/>
</dbReference>
<evidence type="ECO:0000256" key="2">
    <source>
        <dbReference type="PROSITE-ProRule" id="PRU01213"/>
    </source>
</evidence>
<dbReference type="GO" id="GO:0015689">
    <property type="term" value="P:molybdate ion transport"/>
    <property type="evidence" value="ECO:0007669"/>
    <property type="project" value="InterPro"/>
</dbReference>
<proteinExistence type="predicted"/>
<dbReference type="InterPro" id="IPR004606">
    <property type="entry name" value="Mop_domain"/>
</dbReference>
<feature type="domain" description="Mop" evidence="3">
    <location>
        <begin position="2"/>
        <end position="68"/>
    </location>
</feature>
<gene>
    <name evidence="4" type="ORF">CY0110_05102</name>
</gene>